<dbReference type="EC" id="3.4.24.-" evidence="11"/>
<sequence>MTAIYMILAAICVLGPLVALHEFGHYIVARLCGVKVQTYSIGFGPKLMGWKSRRSGIEYQIAAIPLGGYVKMLDGRNETVPDELKSVAFDQQHPLKKIAIVAAGPMMNFIIAIALFWVLFLFPSEQLNTRIGQILPESPAANSALVVGDRLVSIDDKPVETWQETAYALAAKMGESTAIDVGIERDGQPQQAQVQVQNFMQPNDGTRDPVDPLSSLGVLPYQPVIEPVVGEVVADGAAAMMGLKVNDRFTAIDGVAIQDWQAATKIIQQSPEKMLTVQIIREGQAQQIQLMPRAVQTRAGTVGQLGIRPKIDADALIPPDYLTTIHYTPMQALHQAFGRTYDLSVMTLSAMGKMVTGMIGIENLSGPITIAEVSKTSFELGFKEVLSTAAIISLSLAVLNLLPIPVLDGGHLLFYTYELIRGKPMSETVQLAAFKMGAVLLFCFMVLAISNDILRVLG</sequence>
<feature type="transmembrane region" description="Helical" evidence="11">
    <location>
        <begin position="432"/>
        <end position="454"/>
    </location>
</feature>
<keyword evidence="5 11" id="KW-0812">Transmembrane</keyword>
<dbReference type="CDD" id="cd23081">
    <property type="entry name" value="cpPDZ_EcRseP-like"/>
    <property type="match status" value="1"/>
</dbReference>
<comment type="caution">
    <text evidence="13">The sequence shown here is derived from an EMBL/GenBank/DDBJ whole genome shotgun (WGS) entry which is preliminary data.</text>
</comment>
<dbReference type="EMBL" id="MUYV01000015">
    <property type="protein sequence ID" value="OOS23309.1"/>
    <property type="molecule type" value="Genomic_DNA"/>
</dbReference>
<dbReference type="InterPro" id="IPR041489">
    <property type="entry name" value="PDZ_6"/>
</dbReference>
<feature type="domain" description="PDZ" evidence="12">
    <location>
        <begin position="214"/>
        <end position="283"/>
    </location>
</feature>
<dbReference type="NCBIfam" id="TIGR00054">
    <property type="entry name" value="RIP metalloprotease RseP"/>
    <property type="match status" value="1"/>
</dbReference>
<dbReference type="Pfam" id="PF02163">
    <property type="entry name" value="Peptidase_M50"/>
    <property type="match status" value="1"/>
</dbReference>
<dbReference type="InterPro" id="IPR036034">
    <property type="entry name" value="PDZ_sf"/>
</dbReference>
<evidence type="ECO:0000256" key="2">
    <source>
        <dbReference type="ARBA" id="ARBA00004141"/>
    </source>
</evidence>
<dbReference type="InterPro" id="IPR004387">
    <property type="entry name" value="Pept_M50_Zn"/>
</dbReference>
<dbReference type="PANTHER" id="PTHR42837">
    <property type="entry name" value="REGULATOR OF SIGMA-E PROTEASE RSEP"/>
    <property type="match status" value="1"/>
</dbReference>
<keyword evidence="8 11" id="KW-1133">Transmembrane helix</keyword>
<name>A0A1T0CM27_9GAMM</name>
<keyword evidence="14" id="KW-1185">Reference proteome</keyword>
<evidence type="ECO:0000313" key="14">
    <source>
        <dbReference type="Proteomes" id="UP000190683"/>
    </source>
</evidence>
<dbReference type="GO" id="GO:0004222">
    <property type="term" value="F:metalloendopeptidase activity"/>
    <property type="evidence" value="ECO:0007669"/>
    <property type="project" value="InterPro"/>
</dbReference>
<feature type="transmembrane region" description="Helical" evidence="11">
    <location>
        <begin position="98"/>
        <end position="122"/>
    </location>
</feature>
<accession>A0A1T0CM27</accession>
<dbReference type="STRING" id="573983.B0681_09825"/>
<dbReference type="InterPro" id="IPR008915">
    <property type="entry name" value="Peptidase_M50"/>
</dbReference>
<evidence type="ECO:0000256" key="1">
    <source>
        <dbReference type="ARBA" id="ARBA00001947"/>
    </source>
</evidence>
<keyword evidence="10 11" id="KW-0472">Membrane</keyword>
<evidence type="ECO:0000256" key="3">
    <source>
        <dbReference type="ARBA" id="ARBA00007931"/>
    </source>
</evidence>
<dbReference type="CDD" id="cd06163">
    <property type="entry name" value="S2P-M50_PDZ_RseP-like"/>
    <property type="match status" value="2"/>
</dbReference>
<comment type="similarity">
    <text evidence="3 11">Belongs to the peptidase M50B family.</text>
</comment>
<evidence type="ECO:0000313" key="13">
    <source>
        <dbReference type="EMBL" id="OOS23309.1"/>
    </source>
</evidence>
<dbReference type="SUPFAM" id="SSF50156">
    <property type="entry name" value="PDZ domain-like"/>
    <property type="match status" value="2"/>
</dbReference>
<reference evidence="13 14" key="1">
    <citation type="submission" date="2017-02" db="EMBL/GenBank/DDBJ databases">
        <title>Draft genome sequence of Moraxella porci CCUG 54912T type strain.</title>
        <authorList>
            <person name="Salva-Serra F."/>
            <person name="Engstrom-Jakobsson H."/>
            <person name="Thorell K."/>
            <person name="Jaen-Luchoro D."/>
            <person name="Gonzales-Siles L."/>
            <person name="Karlsson R."/>
            <person name="Yazdan S."/>
            <person name="Boulund F."/>
            <person name="Johnning A."/>
            <person name="Engstrand L."/>
            <person name="Kristiansson E."/>
            <person name="Moore E."/>
        </authorList>
    </citation>
    <scope>NUCLEOTIDE SEQUENCE [LARGE SCALE GENOMIC DNA]</scope>
    <source>
        <strain evidence="13 14">CCUG 54912</strain>
    </source>
</reference>
<evidence type="ECO:0000256" key="4">
    <source>
        <dbReference type="ARBA" id="ARBA00022670"/>
    </source>
</evidence>
<keyword evidence="11" id="KW-0479">Metal-binding</keyword>
<dbReference type="SMART" id="SM00228">
    <property type="entry name" value="PDZ"/>
    <property type="match status" value="2"/>
</dbReference>
<evidence type="ECO:0000256" key="9">
    <source>
        <dbReference type="ARBA" id="ARBA00023049"/>
    </source>
</evidence>
<dbReference type="GO" id="GO:0006508">
    <property type="term" value="P:proteolysis"/>
    <property type="evidence" value="ECO:0007669"/>
    <property type="project" value="UniProtKB-KW"/>
</dbReference>
<feature type="transmembrane region" description="Helical" evidence="11">
    <location>
        <begin position="385"/>
        <end position="407"/>
    </location>
</feature>
<keyword evidence="4 13" id="KW-0645">Protease</keyword>
<evidence type="ECO:0000256" key="5">
    <source>
        <dbReference type="ARBA" id="ARBA00022692"/>
    </source>
</evidence>
<proteinExistence type="inferred from homology"/>
<evidence type="ECO:0000256" key="10">
    <source>
        <dbReference type="ARBA" id="ARBA00023136"/>
    </source>
</evidence>
<evidence type="ECO:0000256" key="6">
    <source>
        <dbReference type="ARBA" id="ARBA00022801"/>
    </source>
</evidence>
<comment type="cofactor">
    <cofactor evidence="1 11">
        <name>Zn(2+)</name>
        <dbReference type="ChEBI" id="CHEBI:29105"/>
    </cofactor>
</comment>
<dbReference type="InterPro" id="IPR001478">
    <property type="entry name" value="PDZ"/>
</dbReference>
<dbReference type="RefSeq" id="WP_078318548.1">
    <property type="nucleotide sequence ID" value="NZ_MUYV01000015.1"/>
</dbReference>
<feature type="domain" description="PDZ" evidence="12">
    <location>
        <begin position="116"/>
        <end position="187"/>
    </location>
</feature>
<evidence type="ECO:0000259" key="12">
    <source>
        <dbReference type="SMART" id="SM00228"/>
    </source>
</evidence>
<dbReference type="PANTHER" id="PTHR42837:SF2">
    <property type="entry name" value="MEMBRANE METALLOPROTEASE ARASP2, CHLOROPLASTIC-RELATED"/>
    <property type="match status" value="1"/>
</dbReference>
<evidence type="ECO:0000256" key="7">
    <source>
        <dbReference type="ARBA" id="ARBA00022833"/>
    </source>
</evidence>
<evidence type="ECO:0000256" key="8">
    <source>
        <dbReference type="ARBA" id="ARBA00022989"/>
    </source>
</evidence>
<dbReference type="GO" id="GO:0046872">
    <property type="term" value="F:metal ion binding"/>
    <property type="evidence" value="ECO:0007669"/>
    <property type="project" value="UniProtKB-KW"/>
</dbReference>
<organism evidence="13 14">
    <name type="scientific">Moraxella porci DSM 25326</name>
    <dbReference type="NCBI Taxonomy" id="573983"/>
    <lineage>
        <taxon>Bacteria</taxon>
        <taxon>Pseudomonadati</taxon>
        <taxon>Pseudomonadota</taxon>
        <taxon>Gammaproteobacteria</taxon>
        <taxon>Moraxellales</taxon>
        <taxon>Moraxellaceae</taxon>
        <taxon>Moraxella</taxon>
    </lineage>
</organism>
<keyword evidence="6 11" id="KW-0378">Hydrolase</keyword>
<evidence type="ECO:0000256" key="11">
    <source>
        <dbReference type="RuleBase" id="RU362031"/>
    </source>
</evidence>
<comment type="subcellular location">
    <subcellularLocation>
        <location evidence="2">Membrane</location>
        <topology evidence="2">Multi-pass membrane protein</topology>
    </subcellularLocation>
</comment>
<dbReference type="GO" id="GO:0016020">
    <property type="term" value="C:membrane"/>
    <property type="evidence" value="ECO:0007669"/>
    <property type="project" value="UniProtKB-SubCell"/>
</dbReference>
<keyword evidence="9 11" id="KW-0482">Metalloprotease</keyword>
<gene>
    <name evidence="13" type="ORF">B0681_09825</name>
</gene>
<dbReference type="AlphaFoldDB" id="A0A1T0CM27"/>
<keyword evidence="7 11" id="KW-0862">Zinc</keyword>
<protein>
    <recommendedName>
        <fullName evidence="11">Zinc metalloprotease</fullName>
        <ecNumber evidence="11">3.4.24.-</ecNumber>
    </recommendedName>
</protein>
<dbReference type="Pfam" id="PF17820">
    <property type="entry name" value="PDZ_6"/>
    <property type="match status" value="2"/>
</dbReference>
<dbReference type="Proteomes" id="UP000190683">
    <property type="component" value="Unassembled WGS sequence"/>
</dbReference>
<dbReference type="Gene3D" id="2.30.42.10">
    <property type="match status" value="2"/>
</dbReference>